<dbReference type="RefSeq" id="WP_174406328.1">
    <property type="nucleotide sequence ID" value="NZ_BLVO01000016.1"/>
</dbReference>
<dbReference type="Gene3D" id="3.40.190.290">
    <property type="match status" value="1"/>
</dbReference>
<dbReference type="InterPro" id="IPR000847">
    <property type="entry name" value="LysR_HTH_N"/>
</dbReference>
<dbReference type="Pfam" id="PF00126">
    <property type="entry name" value="HTH_1"/>
    <property type="match status" value="1"/>
</dbReference>
<dbReference type="AlphaFoldDB" id="A0A7J0BLV5"/>
<dbReference type="PRINTS" id="PR00039">
    <property type="entry name" value="HTHLYSR"/>
</dbReference>
<proteinExistence type="inferred from homology"/>
<dbReference type="GO" id="GO:0003700">
    <property type="term" value="F:DNA-binding transcription factor activity"/>
    <property type="evidence" value="ECO:0007669"/>
    <property type="project" value="InterPro"/>
</dbReference>
<dbReference type="InterPro" id="IPR036388">
    <property type="entry name" value="WH-like_DNA-bd_sf"/>
</dbReference>
<dbReference type="Gene3D" id="1.10.10.10">
    <property type="entry name" value="Winged helix-like DNA-binding domain superfamily/Winged helix DNA-binding domain"/>
    <property type="match status" value="1"/>
</dbReference>
<name>A0A7J0BLV5_9BACT</name>
<dbReference type="PANTHER" id="PTHR30126">
    <property type="entry name" value="HTH-TYPE TRANSCRIPTIONAL REGULATOR"/>
    <property type="match status" value="1"/>
</dbReference>
<keyword evidence="2" id="KW-0805">Transcription regulation</keyword>
<accession>A0A7J0BLV5</accession>
<keyword evidence="3" id="KW-0238">DNA-binding</keyword>
<evidence type="ECO:0000256" key="2">
    <source>
        <dbReference type="ARBA" id="ARBA00023015"/>
    </source>
</evidence>
<dbReference type="EMBL" id="BLVO01000016">
    <property type="protein sequence ID" value="GFM34656.1"/>
    <property type="molecule type" value="Genomic_DNA"/>
</dbReference>
<dbReference type="PANTHER" id="PTHR30126:SF94">
    <property type="entry name" value="LYSR FAMILY TRANSCRIPTIONAL REGULATOR"/>
    <property type="match status" value="1"/>
</dbReference>
<dbReference type="GO" id="GO:0000976">
    <property type="term" value="F:transcription cis-regulatory region binding"/>
    <property type="evidence" value="ECO:0007669"/>
    <property type="project" value="TreeGrafter"/>
</dbReference>
<dbReference type="Proteomes" id="UP000503840">
    <property type="component" value="Unassembled WGS sequence"/>
</dbReference>
<comment type="caution">
    <text evidence="6">The sequence shown here is derived from an EMBL/GenBank/DDBJ whole genome shotgun (WGS) entry which is preliminary data.</text>
</comment>
<reference evidence="6 7" key="1">
    <citation type="submission" date="2020-05" db="EMBL/GenBank/DDBJ databases">
        <title>Draft genome sequence of Desulfovibrio sp. strain HN2T.</title>
        <authorList>
            <person name="Ueno A."/>
            <person name="Tamazawa S."/>
            <person name="Tamamura S."/>
            <person name="Murakami T."/>
            <person name="Kiyama T."/>
            <person name="Inomata H."/>
            <person name="Amano Y."/>
            <person name="Miyakawa K."/>
            <person name="Tamaki H."/>
            <person name="Naganuma T."/>
            <person name="Kaneko K."/>
        </authorList>
    </citation>
    <scope>NUCLEOTIDE SEQUENCE [LARGE SCALE GENOMIC DNA]</scope>
    <source>
        <strain evidence="6 7">HN2</strain>
    </source>
</reference>
<dbReference type="PROSITE" id="PS50931">
    <property type="entry name" value="HTH_LYSR"/>
    <property type="match status" value="1"/>
</dbReference>
<evidence type="ECO:0000259" key="5">
    <source>
        <dbReference type="PROSITE" id="PS50931"/>
    </source>
</evidence>
<dbReference type="SUPFAM" id="SSF46785">
    <property type="entry name" value="Winged helix' DNA-binding domain"/>
    <property type="match status" value="1"/>
</dbReference>
<organism evidence="6 7">
    <name type="scientific">Desulfovibrio subterraneus</name>
    <dbReference type="NCBI Taxonomy" id="2718620"/>
    <lineage>
        <taxon>Bacteria</taxon>
        <taxon>Pseudomonadati</taxon>
        <taxon>Thermodesulfobacteriota</taxon>
        <taxon>Desulfovibrionia</taxon>
        <taxon>Desulfovibrionales</taxon>
        <taxon>Desulfovibrionaceae</taxon>
        <taxon>Desulfovibrio</taxon>
    </lineage>
</organism>
<dbReference type="InterPro" id="IPR036390">
    <property type="entry name" value="WH_DNA-bd_sf"/>
</dbReference>
<keyword evidence="7" id="KW-1185">Reference proteome</keyword>
<evidence type="ECO:0000256" key="4">
    <source>
        <dbReference type="ARBA" id="ARBA00023163"/>
    </source>
</evidence>
<dbReference type="SUPFAM" id="SSF53850">
    <property type="entry name" value="Periplasmic binding protein-like II"/>
    <property type="match status" value="1"/>
</dbReference>
<sequence>MNITVRQLELFVSLMRNPHIGKVAEEHFITQSAVSMAIKSLEDSVGEQLFDRISNRLVPNESGRLLLNRIRPALEQLQEVETMFRLNRMAGVLTVAASSTIADYIMPQVLFDFRCLYPEVQVEMLSRNSADVIAGIESGSVALGFIEGDYECRVAEFRELCTEELVVVSSDKDFASAREYSLEELLDMKWVLRESGSGTRQTMWEYLGPAKKRLNLFLELEHIESIKMVLKNPDTLSCMSPFCVQRELANAELFPVQVEGVEFKRRFYSVTHRQKYKSTLLQAFADHVRKHLETMWPWIMRNPQH</sequence>
<evidence type="ECO:0000256" key="1">
    <source>
        <dbReference type="ARBA" id="ARBA00009437"/>
    </source>
</evidence>
<evidence type="ECO:0000256" key="3">
    <source>
        <dbReference type="ARBA" id="ARBA00023125"/>
    </source>
</evidence>
<dbReference type="Pfam" id="PF03466">
    <property type="entry name" value="LysR_substrate"/>
    <property type="match status" value="1"/>
</dbReference>
<gene>
    <name evidence="6" type="ORF">DSM101010T_30210</name>
</gene>
<evidence type="ECO:0000313" key="7">
    <source>
        <dbReference type="Proteomes" id="UP000503840"/>
    </source>
</evidence>
<keyword evidence="4" id="KW-0804">Transcription</keyword>
<evidence type="ECO:0000313" key="6">
    <source>
        <dbReference type="EMBL" id="GFM34656.1"/>
    </source>
</evidence>
<dbReference type="InterPro" id="IPR005119">
    <property type="entry name" value="LysR_subst-bd"/>
</dbReference>
<feature type="domain" description="HTH lysR-type" evidence="5">
    <location>
        <begin position="3"/>
        <end position="60"/>
    </location>
</feature>
<protein>
    <submittedName>
        <fullName evidence="6">Transcriptional regulator</fullName>
    </submittedName>
</protein>
<comment type="similarity">
    <text evidence="1">Belongs to the LysR transcriptional regulatory family.</text>
</comment>